<feature type="region of interest" description="Disordered" evidence="1">
    <location>
        <begin position="29"/>
        <end position="50"/>
    </location>
</feature>
<evidence type="ECO:0000313" key="2">
    <source>
        <dbReference type="EMBL" id="GII48489.1"/>
    </source>
</evidence>
<dbReference type="RefSeq" id="WP_203977950.1">
    <property type="nucleotide sequence ID" value="NZ_BAAAKY010000033.1"/>
</dbReference>
<comment type="caution">
    <text evidence="2">The sequence shown here is derived from an EMBL/GenBank/DDBJ whole genome shotgun (WGS) entry which is preliminary data.</text>
</comment>
<reference evidence="2" key="1">
    <citation type="submission" date="2021-01" db="EMBL/GenBank/DDBJ databases">
        <title>Whole genome shotgun sequence of Planotetraspora silvatica NBRC 100141.</title>
        <authorList>
            <person name="Komaki H."/>
            <person name="Tamura T."/>
        </authorList>
    </citation>
    <scope>NUCLEOTIDE SEQUENCE</scope>
    <source>
        <strain evidence="2">NBRC 100141</strain>
    </source>
</reference>
<evidence type="ECO:0000256" key="1">
    <source>
        <dbReference type="SAM" id="MobiDB-lite"/>
    </source>
</evidence>
<gene>
    <name evidence="2" type="ORF">Psi02_49130</name>
</gene>
<accession>A0A8J3UM95</accession>
<name>A0A8J3UM95_9ACTN</name>
<protein>
    <submittedName>
        <fullName evidence="2">Uncharacterized protein</fullName>
    </submittedName>
</protein>
<dbReference type="EMBL" id="BOOQ01000031">
    <property type="protein sequence ID" value="GII48489.1"/>
    <property type="molecule type" value="Genomic_DNA"/>
</dbReference>
<dbReference type="AlphaFoldDB" id="A0A8J3UM95"/>
<dbReference type="Proteomes" id="UP000644610">
    <property type="component" value="Unassembled WGS sequence"/>
</dbReference>
<keyword evidence="3" id="KW-1185">Reference proteome</keyword>
<evidence type="ECO:0000313" key="3">
    <source>
        <dbReference type="Proteomes" id="UP000644610"/>
    </source>
</evidence>
<proteinExistence type="predicted"/>
<sequence>MEVVDTPVITNDRPALIEQVRPRRVIEIERTYPRTDRGPDRGQPDRVTKATRATQFKQVVLVKQFKLVVAGCSGRVVR</sequence>
<organism evidence="2 3">
    <name type="scientific">Planotetraspora silvatica</name>
    <dbReference type="NCBI Taxonomy" id="234614"/>
    <lineage>
        <taxon>Bacteria</taxon>
        <taxon>Bacillati</taxon>
        <taxon>Actinomycetota</taxon>
        <taxon>Actinomycetes</taxon>
        <taxon>Streptosporangiales</taxon>
        <taxon>Streptosporangiaceae</taxon>
        <taxon>Planotetraspora</taxon>
    </lineage>
</organism>
<feature type="compositionally biased region" description="Basic and acidic residues" evidence="1">
    <location>
        <begin position="29"/>
        <end position="48"/>
    </location>
</feature>